<dbReference type="EMBL" id="JAFFHA010000007">
    <property type="protein sequence ID" value="KAK4652619.1"/>
    <property type="molecule type" value="Genomic_DNA"/>
</dbReference>
<evidence type="ECO:0000313" key="5">
    <source>
        <dbReference type="Proteomes" id="UP001323405"/>
    </source>
</evidence>
<dbReference type="PANTHER" id="PTHR33119">
    <property type="entry name" value="IFI3P"/>
    <property type="match status" value="1"/>
</dbReference>
<evidence type="ECO:0000256" key="1">
    <source>
        <dbReference type="SAM" id="MobiDB-lite"/>
    </source>
</evidence>
<reference evidence="4 5" key="1">
    <citation type="journal article" date="2023" name="bioRxiv">
        <title>High-quality genome assemblies of four members of thePodospora anserinaspecies complex.</title>
        <authorList>
            <person name="Ament-Velasquez S.L."/>
            <person name="Vogan A.A."/>
            <person name="Wallerman O."/>
            <person name="Hartmann F."/>
            <person name="Gautier V."/>
            <person name="Silar P."/>
            <person name="Giraud T."/>
            <person name="Johannesson H."/>
        </authorList>
    </citation>
    <scope>NUCLEOTIDE SEQUENCE [LARGE SCALE GENOMIC DNA]</scope>
    <source>
        <strain evidence="4 5">CBS 415.72m</strain>
    </source>
</reference>
<dbReference type="InterPro" id="IPR049207">
    <property type="entry name" value="DUF4246_N"/>
</dbReference>
<feature type="region of interest" description="Disordered" evidence="1">
    <location>
        <begin position="384"/>
        <end position="448"/>
    </location>
</feature>
<dbReference type="Proteomes" id="UP001323405">
    <property type="component" value="Unassembled WGS sequence"/>
</dbReference>
<sequence>MLNIGRLLTVKTFITPTSRQPILHHAVTYTNQPFHKPAINMEQKEVKCYPGWKLDLRHIPDNNAIEYPMGIHPDCMKKSSPITVREVAMMLVMDRLSDKPDWHVKVFDDAIADKWRREALAWPEEDLWNRIDHIQRDLSGDHSWYPKRAKNVLDQASVEYCIEELRHKAEYFKRTSLVPTLDASYMAAKSDTLVSPQLQAALKEGFDRLQADQAVNPDWHPNTNETVQDLVHPSMYPLVYGRSRFFEDEVVGVEDAIGKWAGKGVVIPKWIETRAQTNVRGSVFGKNVEYSYWSDDYQWLPANVKFTEEGGVKFTSYINNLHPLKYKGIYRSLEQLIEKALPMWDQCLTQIHGGWKAIAAGRTEPRMIPENPDDENEELWMRKESLTSNESKKGVGRVGNWQIHNPDEEGLEEEDAEEENDEDEKDEDEEDKGEPVFPPPPPLSKIPKVKYDVTPKRTLRHKFKDTGLQIIVKMASIELTPEKPECPAGGWHVEGMMNEHIVGTALYYLDSENITESQLEFRTCTDDYLQDEGPFENIGQDGFHWMQSVYGAFFGSGSGSACLQHYGSVLTPQGRMLAFPNVFHHRVSGFKLADPTRPGHRRFIALWLVDPFTRIISTANVPPQQAEWWADLTFRRLAGSADSGSEGKIPAEMAQILLERGLAKEELAEAMASGKVASAWKLPPELVEMVRQELGDALPMSRKEAEEHRLELMKERSGFVKNAESTWREKEYSFCEH</sequence>
<feature type="domain" description="DUF4246" evidence="3">
    <location>
        <begin position="49"/>
        <end position="118"/>
    </location>
</feature>
<protein>
    <submittedName>
        <fullName evidence="4">Uncharacterized protein</fullName>
    </submittedName>
</protein>
<accession>A0ABR0GA53</accession>
<proteinExistence type="predicted"/>
<dbReference type="Pfam" id="PF21666">
    <property type="entry name" value="DUF4246_N"/>
    <property type="match status" value="1"/>
</dbReference>
<dbReference type="PANTHER" id="PTHR33119:SF1">
    <property type="entry name" value="FE2OG DIOXYGENASE DOMAIN-CONTAINING PROTEIN"/>
    <property type="match status" value="1"/>
</dbReference>
<keyword evidence="5" id="KW-1185">Reference proteome</keyword>
<gene>
    <name evidence="4" type="ORF">QC762_501600</name>
</gene>
<dbReference type="InterPro" id="IPR025340">
    <property type="entry name" value="DUF4246"/>
</dbReference>
<feature type="compositionally biased region" description="Acidic residues" evidence="1">
    <location>
        <begin position="408"/>
        <end position="432"/>
    </location>
</feature>
<comment type="caution">
    <text evidence="4">The sequence shown here is derived from an EMBL/GenBank/DDBJ whole genome shotgun (WGS) entry which is preliminary data.</text>
</comment>
<feature type="compositionally biased region" description="Basic and acidic residues" evidence="1">
    <location>
        <begin position="384"/>
        <end position="393"/>
    </location>
</feature>
<evidence type="ECO:0000259" key="3">
    <source>
        <dbReference type="Pfam" id="PF21666"/>
    </source>
</evidence>
<name>A0ABR0GA53_9PEZI</name>
<evidence type="ECO:0000313" key="4">
    <source>
        <dbReference type="EMBL" id="KAK4652619.1"/>
    </source>
</evidence>
<feature type="domain" description="DUF4246" evidence="2">
    <location>
        <begin position="156"/>
        <end position="631"/>
    </location>
</feature>
<dbReference type="GeneID" id="87910486"/>
<dbReference type="InterPro" id="IPR049192">
    <property type="entry name" value="DUF4246_C"/>
</dbReference>
<evidence type="ECO:0000259" key="2">
    <source>
        <dbReference type="Pfam" id="PF14033"/>
    </source>
</evidence>
<dbReference type="Pfam" id="PF14033">
    <property type="entry name" value="DUF4246"/>
    <property type="match status" value="1"/>
</dbReference>
<organism evidence="4 5">
    <name type="scientific">Podospora pseudocomata</name>
    <dbReference type="NCBI Taxonomy" id="2093779"/>
    <lineage>
        <taxon>Eukaryota</taxon>
        <taxon>Fungi</taxon>
        <taxon>Dikarya</taxon>
        <taxon>Ascomycota</taxon>
        <taxon>Pezizomycotina</taxon>
        <taxon>Sordariomycetes</taxon>
        <taxon>Sordariomycetidae</taxon>
        <taxon>Sordariales</taxon>
        <taxon>Podosporaceae</taxon>
        <taxon>Podospora</taxon>
    </lineage>
</organism>
<dbReference type="RefSeq" id="XP_062741594.1">
    <property type="nucleotide sequence ID" value="XM_062890579.1"/>
</dbReference>